<dbReference type="PANTHER" id="PTHR31728:SF5">
    <property type="entry name" value="OS07G0540200 PROTEIN"/>
    <property type="match status" value="1"/>
</dbReference>
<dbReference type="PANTHER" id="PTHR31728">
    <property type="entry name" value="ABRAXAS FAMILY MEMBER"/>
    <property type="match status" value="1"/>
</dbReference>
<dbReference type="OrthoDB" id="6358435at2759"/>
<dbReference type="EMBL" id="CADEBD010000422">
    <property type="protein sequence ID" value="CAB3254739.1"/>
    <property type="molecule type" value="Genomic_DNA"/>
</dbReference>
<protein>
    <submittedName>
        <fullName evidence="2">Uncharacterized protein</fullName>
    </submittedName>
</protein>
<dbReference type="AlphaFoldDB" id="A0A8S1B9A5"/>
<dbReference type="InterPro" id="IPR023238">
    <property type="entry name" value="FAM175"/>
</dbReference>
<gene>
    <name evidence="2" type="ORF">APLA_LOCUS14905</name>
    <name evidence="1" type="ORF">APLA_LOCUS3118</name>
</gene>
<dbReference type="EMBL" id="CADEBC010000232">
    <property type="protein sequence ID" value="CAB3226856.1"/>
    <property type="molecule type" value="Genomic_DNA"/>
</dbReference>
<dbReference type="PRINTS" id="PR02051">
    <property type="entry name" value="PROTEINF175"/>
</dbReference>
<evidence type="ECO:0000313" key="3">
    <source>
        <dbReference type="Proteomes" id="UP000494106"/>
    </source>
</evidence>
<dbReference type="GO" id="GO:0005634">
    <property type="term" value="C:nucleus"/>
    <property type="evidence" value="ECO:0007669"/>
    <property type="project" value="TreeGrafter"/>
</dbReference>
<sequence length="391" mass="44094">MAYTEKVLISGTALSFLFYECINSTSSQEGFLLGDITSEITNHISDSQSENARLDTQIVIRTVLPLPSVSLFYFPTGRIKEDVLSDLLSSTANEVVGWYKYRKNTNIKPTFRDKLISKGLQKFFEKYHGKKNFVTCNLTNKPSSTGSTHTFLYRFGKINCFDMYEYVEDVTANLGEKYTGYKKAHRLSPHSTFRKIVTESNVQSNDTSDAILHIQEAVDARLSKEAKIAAKNESTIRELETEIKEMAHILTEKHSAELHATFDKYIAEKHVNRELEMAQACLEALKTPLRVDILNVSNALIPYNNAEIPNSVPFVEENKETNPSPPLVSSSTTKPILNYAAALKSKNEVASTSKDNNICEDLIIFDVEDKHTQKTVIVNEDVKYTDSSPEY</sequence>
<evidence type="ECO:0000313" key="1">
    <source>
        <dbReference type="EMBL" id="CAB3226856.1"/>
    </source>
</evidence>
<keyword evidence="3" id="KW-1185">Reference proteome</keyword>
<dbReference type="GO" id="GO:0008608">
    <property type="term" value="P:attachment of spindle microtubules to kinetochore"/>
    <property type="evidence" value="ECO:0007669"/>
    <property type="project" value="TreeGrafter"/>
</dbReference>
<name>A0A8S1B9A5_ARCPL</name>
<dbReference type="Proteomes" id="UP000494256">
    <property type="component" value="Unassembled WGS sequence"/>
</dbReference>
<proteinExistence type="predicted"/>
<dbReference type="GO" id="GO:0008017">
    <property type="term" value="F:microtubule binding"/>
    <property type="evidence" value="ECO:0007669"/>
    <property type="project" value="TreeGrafter"/>
</dbReference>
<comment type="caution">
    <text evidence="2">The sequence shown here is derived from an EMBL/GenBank/DDBJ whole genome shotgun (WGS) entry which is preliminary data.</text>
</comment>
<organism evidence="2 4">
    <name type="scientific">Arctia plantaginis</name>
    <name type="common">Wood tiger moth</name>
    <name type="synonym">Phalaena plantaginis</name>
    <dbReference type="NCBI Taxonomy" id="874455"/>
    <lineage>
        <taxon>Eukaryota</taxon>
        <taxon>Metazoa</taxon>
        <taxon>Ecdysozoa</taxon>
        <taxon>Arthropoda</taxon>
        <taxon>Hexapoda</taxon>
        <taxon>Insecta</taxon>
        <taxon>Pterygota</taxon>
        <taxon>Neoptera</taxon>
        <taxon>Endopterygota</taxon>
        <taxon>Lepidoptera</taxon>
        <taxon>Glossata</taxon>
        <taxon>Ditrysia</taxon>
        <taxon>Noctuoidea</taxon>
        <taxon>Erebidae</taxon>
        <taxon>Arctiinae</taxon>
        <taxon>Arctia</taxon>
    </lineage>
</organism>
<dbReference type="CDD" id="cd23525">
    <property type="entry name" value="Abraxas_2_insects"/>
    <property type="match status" value="1"/>
</dbReference>
<reference evidence="3 4" key="1">
    <citation type="submission" date="2020-04" db="EMBL/GenBank/DDBJ databases">
        <authorList>
            <person name="Wallbank WR R."/>
            <person name="Pardo Diaz C."/>
            <person name="Kozak K."/>
            <person name="Martin S."/>
            <person name="Jiggins C."/>
            <person name="Moest M."/>
            <person name="Warren A I."/>
            <person name="Byers J.R.P. K."/>
            <person name="Montejo-Kovacevich G."/>
            <person name="Yen C E."/>
        </authorList>
    </citation>
    <scope>NUCLEOTIDE SEQUENCE [LARGE SCALE GENOMIC DNA]</scope>
</reference>
<evidence type="ECO:0000313" key="4">
    <source>
        <dbReference type="Proteomes" id="UP000494256"/>
    </source>
</evidence>
<accession>A0A8S1B9A5</accession>
<dbReference type="GO" id="GO:0031593">
    <property type="term" value="F:polyubiquitin modification-dependent protein binding"/>
    <property type="evidence" value="ECO:0007669"/>
    <property type="project" value="TreeGrafter"/>
</dbReference>
<evidence type="ECO:0000313" key="2">
    <source>
        <dbReference type="EMBL" id="CAB3254739.1"/>
    </source>
</evidence>
<dbReference type="Pfam" id="PF21125">
    <property type="entry name" value="MPN_2A_DUB_like"/>
    <property type="match status" value="1"/>
</dbReference>
<dbReference type="GO" id="GO:0070536">
    <property type="term" value="P:protein K63-linked deubiquitination"/>
    <property type="evidence" value="ECO:0007669"/>
    <property type="project" value="TreeGrafter"/>
</dbReference>
<dbReference type="GO" id="GO:0090307">
    <property type="term" value="P:mitotic spindle assembly"/>
    <property type="evidence" value="ECO:0007669"/>
    <property type="project" value="TreeGrafter"/>
</dbReference>
<dbReference type="Proteomes" id="UP000494106">
    <property type="component" value="Unassembled WGS sequence"/>
</dbReference>